<dbReference type="PRINTS" id="PR00081">
    <property type="entry name" value="GDHRDH"/>
</dbReference>
<feature type="non-terminal residue" evidence="1">
    <location>
        <position position="1"/>
    </location>
</feature>
<accession>G7YW37</accession>
<organism evidence="1 2">
    <name type="scientific">Clonorchis sinensis</name>
    <name type="common">Chinese liver fluke</name>
    <dbReference type="NCBI Taxonomy" id="79923"/>
    <lineage>
        <taxon>Eukaryota</taxon>
        <taxon>Metazoa</taxon>
        <taxon>Spiralia</taxon>
        <taxon>Lophotrochozoa</taxon>
        <taxon>Platyhelminthes</taxon>
        <taxon>Trematoda</taxon>
        <taxon>Digenea</taxon>
        <taxon>Opisthorchiida</taxon>
        <taxon>Opisthorchiata</taxon>
        <taxon>Opisthorchiidae</taxon>
        <taxon>Clonorchis</taxon>
    </lineage>
</organism>
<dbReference type="AlphaFoldDB" id="G7YW37"/>
<evidence type="ECO:0000313" key="1">
    <source>
        <dbReference type="EMBL" id="GAA57167.1"/>
    </source>
</evidence>
<reference key="2">
    <citation type="submission" date="2011-10" db="EMBL/GenBank/DDBJ databases">
        <title>The genome and transcriptome sequence of Clonorchis sinensis provide insights into the carcinogenic liver fluke.</title>
        <authorList>
            <person name="Wang X."/>
            <person name="Huang Y."/>
            <person name="Chen W."/>
            <person name="Liu H."/>
            <person name="Guo L."/>
            <person name="Chen Y."/>
            <person name="Luo F."/>
            <person name="Zhou W."/>
            <person name="Sun J."/>
            <person name="Mao Q."/>
            <person name="Liang P."/>
            <person name="Zhou C."/>
            <person name="Tian Y."/>
            <person name="Men J."/>
            <person name="Lv X."/>
            <person name="Huang L."/>
            <person name="Zhou J."/>
            <person name="Hu Y."/>
            <person name="Li R."/>
            <person name="Zhang F."/>
            <person name="Lei H."/>
            <person name="Li X."/>
            <person name="Hu X."/>
            <person name="Liang C."/>
            <person name="Xu J."/>
            <person name="Wu Z."/>
            <person name="Yu X."/>
        </authorList>
    </citation>
    <scope>NUCLEOTIDE SEQUENCE</scope>
    <source>
        <strain>Henan</strain>
    </source>
</reference>
<dbReference type="InterPro" id="IPR036291">
    <property type="entry name" value="NAD(P)-bd_dom_sf"/>
</dbReference>
<protein>
    <submittedName>
        <fullName evidence="1">Dehydrogenase/reductase SDR family member 1</fullName>
    </submittedName>
</protein>
<proteinExistence type="predicted"/>
<dbReference type="EMBL" id="DF144574">
    <property type="protein sequence ID" value="GAA57167.1"/>
    <property type="molecule type" value="Genomic_DNA"/>
</dbReference>
<name>G7YW37_CLOSI</name>
<dbReference type="PANTHER" id="PTHR44147:SF2">
    <property type="entry name" value="DEHYDROGENASE_REDUCTASE SDR FAMILY MEMBER 1"/>
    <property type="match status" value="1"/>
</dbReference>
<gene>
    <name evidence="1" type="ORF">CLF_112268</name>
</gene>
<dbReference type="Pfam" id="PF00106">
    <property type="entry name" value="adh_short"/>
    <property type="match status" value="1"/>
</dbReference>
<dbReference type="Proteomes" id="UP000008909">
    <property type="component" value="Unassembled WGS sequence"/>
</dbReference>
<sequence length="330" mass="36404">SMPRSENLVCLVTGATRGIGKGIAVGLSERGAIVYITGRTLKQKEKGVRGSLEETAAEIESKGGKAIPVVVDHSDEKQITELFDRIQREQDGRFDVLVNNVFSAIPFLKESSGKTYYQIDSRSPGEAWDEVNNVGLRNHYICATLATRVMIEHQKREPTARPGLIVNVSSFGGSCYLFNPLYGCGKEALDRLTRDMDIELKRNKVNICIISLWPGVVRTEELAQMASDKSDPLFAAYDDSSLSESTELVGLAVAALAREDPSTLMARSGDIVLVSDVVAQHDLREPDGSVPTNYRSLKVLLRLSKYRLAGLIPGFIRIPKPLFAWFITMR</sequence>
<dbReference type="InterPro" id="IPR002347">
    <property type="entry name" value="SDR_fam"/>
</dbReference>
<keyword evidence="2" id="KW-1185">Reference proteome</keyword>
<evidence type="ECO:0000313" key="2">
    <source>
        <dbReference type="Proteomes" id="UP000008909"/>
    </source>
</evidence>
<dbReference type="Gene3D" id="3.40.50.720">
    <property type="entry name" value="NAD(P)-binding Rossmann-like Domain"/>
    <property type="match status" value="1"/>
</dbReference>
<dbReference type="SUPFAM" id="SSF51735">
    <property type="entry name" value="NAD(P)-binding Rossmann-fold domains"/>
    <property type="match status" value="1"/>
</dbReference>
<dbReference type="PANTHER" id="PTHR44147">
    <property type="entry name" value="DEHYDROGENASE/REDUCTASE SDR FAMILY MEMBER 1"/>
    <property type="match status" value="1"/>
</dbReference>
<reference evidence="1" key="1">
    <citation type="journal article" date="2011" name="Genome Biol.">
        <title>The draft genome of the carcinogenic human liver fluke Clonorchis sinensis.</title>
        <authorList>
            <person name="Wang X."/>
            <person name="Chen W."/>
            <person name="Huang Y."/>
            <person name="Sun J."/>
            <person name="Men J."/>
            <person name="Liu H."/>
            <person name="Luo F."/>
            <person name="Guo L."/>
            <person name="Lv X."/>
            <person name="Deng C."/>
            <person name="Zhou C."/>
            <person name="Fan Y."/>
            <person name="Li X."/>
            <person name="Huang L."/>
            <person name="Hu Y."/>
            <person name="Liang C."/>
            <person name="Hu X."/>
            <person name="Xu J."/>
            <person name="Yu X."/>
        </authorList>
    </citation>
    <scope>NUCLEOTIDE SEQUENCE [LARGE SCALE GENOMIC DNA]</scope>
    <source>
        <strain evidence="1">Henan</strain>
    </source>
</reference>